<gene>
    <name evidence="2" type="ORF">PIB30_112773</name>
</gene>
<feature type="compositionally biased region" description="Polar residues" evidence="1">
    <location>
        <begin position="192"/>
        <end position="203"/>
    </location>
</feature>
<name>A0ABU6U1X7_9FABA</name>
<accession>A0ABU6U1X7</accession>
<dbReference type="EMBL" id="JASCZI010099013">
    <property type="protein sequence ID" value="MED6154460.1"/>
    <property type="molecule type" value="Genomic_DNA"/>
</dbReference>
<dbReference type="Proteomes" id="UP001341840">
    <property type="component" value="Unassembled WGS sequence"/>
</dbReference>
<evidence type="ECO:0000256" key="1">
    <source>
        <dbReference type="SAM" id="MobiDB-lite"/>
    </source>
</evidence>
<sequence length="211" mass="22774">MASVQCYKTCQETCQQKNAQSSLTCQQNTHHQSSFGHKITDMFKGHHNNGATATQTHAKYAQCHSQCRGDNHHTACSYFHTHTHTQQAYGAANHHNNGAHHGVSHQNGCSKSHIHTQSCGGATANHHHNNGAHHGGSQYQYGCSKSHTHTQSCGGATANHHLNNGGSHHNGGGYGGMTTKTSETDYFHSETKTTTANRCNNGTSKKEHKSG</sequence>
<comment type="caution">
    <text evidence="2">The sequence shown here is derived from an EMBL/GenBank/DDBJ whole genome shotgun (WGS) entry which is preliminary data.</text>
</comment>
<organism evidence="2 3">
    <name type="scientific">Stylosanthes scabra</name>
    <dbReference type="NCBI Taxonomy" id="79078"/>
    <lineage>
        <taxon>Eukaryota</taxon>
        <taxon>Viridiplantae</taxon>
        <taxon>Streptophyta</taxon>
        <taxon>Embryophyta</taxon>
        <taxon>Tracheophyta</taxon>
        <taxon>Spermatophyta</taxon>
        <taxon>Magnoliopsida</taxon>
        <taxon>eudicotyledons</taxon>
        <taxon>Gunneridae</taxon>
        <taxon>Pentapetalae</taxon>
        <taxon>rosids</taxon>
        <taxon>fabids</taxon>
        <taxon>Fabales</taxon>
        <taxon>Fabaceae</taxon>
        <taxon>Papilionoideae</taxon>
        <taxon>50 kb inversion clade</taxon>
        <taxon>dalbergioids sensu lato</taxon>
        <taxon>Dalbergieae</taxon>
        <taxon>Pterocarpus clade</taxon>
        <taxon>Stylosanthes</taxon>
    </lineage>
</organism>
<feature type="compositionally biased region" description="Basic and acidic residues" evidence="1">
    <location>
        <begin position="182"/>
        <end position="191"/>
    </location>
</feature>
<protein>
    <submittedName>
        <fullName evidence="2">Uncharacterized protein</fullName>
    </submittedName>
</protein>
<feature type="non-terminal residue" evidence="2">
    <location>
        <position position="211"/>
    </location>
</feature>
<keyword evidence="3" id="KW-1185">Reference proteome</keyword>
<evidence type="ECO:0000313" key="3">
    <source>
        <dbReference type="Proteomes" id="UP001341840"/>
    </source>
</evidence>
<evidence type="ECO:0000313" key="2">
    <source>
        <dbReference type="EMBL" id="MED6154460.1"/>
    </source>
</evidence>
<reference evidence="2 3" key="1">
    <citation type="journal article" date="2023" name="Plants (Basel)">
        <title>Bridging the Gap: Combining Genomics and Transcriptomics Approaches to Understand Stylosanthes scabra, an Orphan Legume from the Brazilian Caatinga.</title>
        <authorList>
            <person name="Ferreira-Neto J.R.C."/>
            <person name="da Silva M.D."/>
            <person name="Binneck E."/>
            <person name="de Melo N.F."/>
            <person name="da Silva R.H."/>
            <person name="de Melo A.L.T.M."/>
            <person name="Pandolfi V."/>
            <person name="Bustamante F.O."/>
            <person name="Brasileiro-Vidal A.C."/>
            <person name="Benko-Iseppon A.M."/>
        </authorList>
    </citation>
    <scope>NUCLEOTIDE SEQUENCE [LARGE SCALE GENOMIC DNA]</scope>
    <source>
        <tissue evidence="2">Leaves</tissue>
    </source>
</reference>
<feature type="region of interest" description="Disordered" evidence="1">
    <location>
        <begin position="152"/>
        <end position="211"/>
    </location>
</feature>
<proteinExistence type="predicted"/>